<name>A0ABN6FM63_SINCY</name>
<dbReference type="RefSeq" id="WP_274602893.1">
    <property type="nucleotide sequence ID" value="NZ_AP024525.1"/>
</dbReference>
<evidence type="ECO:0000313" key="3">
    <source>
        <dbReference type="Proteomes" id="UP001319861"/>
    </source>
</evidence>
<evidence type="ECO:0000313" key="2">
    <source>
        <dbReference type="EMBL" id="BCT77893.1"/>
    </source>
</evidence>
<dbReference type="EMBL" id="AP024525">
    <property type="protein sequence ID" value="BCT77893.1"/>
    <property type="molecule type" value="Genomic_DNA"/>
</dbReference>
<feature type="region of interest" description="Disordered" evidence="1">
    <location>
        <begin position="1"/>
        <end position="41"/>
    </location>
</feature>
<reference evidence="2 3" key="1">
    <citation type="journal article" date="2021" name="J. Biosci. Bioeng.">
        <title>Identification and characterization of a chc gene cluster responsible for the aromatization pathway of cyclohexanecarboxylate degradation in Sinomonas cyclohexanicum ATCC 51369.</title>
        <authorList>
            <person name="Yamamoto T."/>
            <person name="Hasegawa Y."/>
            <person name="Lau P.C.K."/>
            <person name="Iwaki H."/>
        </authorList>
    </citation>
    <scope>NUCLEOTIDE SEQUENCE [LARGE SCALE GENOMIC DNA]</scope>
    <source>
        <strain evidence="2 3">ATCC 51369</strain>
    </source>
</reference>
<evidence type="ECO:0000256" key="1">
    <source>
        <dbReference type="SAM" id="MobiDB-lite"/>
    </source>
</evidence>
<organism evidence="2 3">
    <name type="scientific">Sinomonas cyclohexanicum</name>
    <name type="common">Corynebacterium cyclohexanicum</name>
    <dbReference type="NCBI Taxonomy" id="322009"/>
    <lineage>
        <taxon>Bacteria</taxon>
        <taxon>Bacillati</taxon>
        <taxon>Actinomycetota</taxon>
        <taxon>Actinomycetes</taxon>
        <taxon>Micrococcales</taxon>
        <taxon>Micrococcaceae</taxon>
        <taxon>Sinomonas</taxon>
    </lineage>
</organism>
<gene>
    <name evidence="2" type="ORF">SCMU_37350</name>
</gene>
<proteinExistence type="predicted"/>
<accession>A0ABN6FM63</accession>
<keyword evidence="3" id="KW-1185">Reference proteome</keyword>
<feature type="compositionally biased region" description="Basic and acidic residues" evidence="1">
    <location>
        <begin position="1"/>
        <end position="14"/>
    </location>
</feature>
<protein>
    <submittedName>
        <fullName evidence="2">Uncharacterized protein</fullName>
    </submittedName>
</protein>
<dbReference type="Proteomes" id="UP001319861">
    <property type="component" value="Chromosome"/>
</dbReference>
<sequence>MPGIDPDERVHSEAPAEGDPDLDVAEIRMHSEDPAEGADDD</sequence>